<comment type="caution">
    <text evidence="3">The sequence shown here is derived from an EMBL/GenBank/DDBJ whole genome shotgun (WGS) entry which is preliminary data.</text>
</comment>
<protein>
    <submittedName>
        <fullName evidence="3">Aldo/keto reductase</fullName>
    </submittedName>
</protein>
<dbReference type="PANTHER" id="PTHR43625:SF40">
    <property type="entry name" value="ALDO-KETO REDUCTASE YAKC [NADP(+)]"/>
    <property type="match status" value="1"/>
</dbReference>
<dbReference type="OrthoDB" id="5488419at2"/>
<evidence type="ECO:0000259" key="2">
    <source>
        <dbReference type="Pfam" id="PF00248"/>
    </source>
</evidence>
<evidence type="ECO:0000313" key="3">
    <source>
        <dbReference type="EMBL" id="RVU47541.1"/>
    </source>
</evidence>
<dbReference type="InterPro" id="IPR050791">
    <property type="entry name" value="Aldo-Keto_reductase"/>
</dbReference>
<organism evidence="3 4">
    <name type="scientific">Rubrivivax rivuli</name>
    <dbReference type="NCBI Taxonomy" id="1862385"/>
    <lineage>
        <taxon>Bacteria</taxon>
        <taxon>Pseudomonadati</taxon>
        <taxon>Pseudomonadota</taxon>
        <taxon>Betaproteobacteria</taxon>
        <taxon>Burkholderiales</taxon>
        <taxon>Sphaerotilaceae</taxon>
        <taxon>Rubrivivax</taxon>
    </lineage>
</organism>
<dbReference type="RefSeq" id="WP_128228002.1">
    <property type="nucleotide sequence ID" value="NZ_SACR01000002.1"/>
</dbReference>
<dbReference type="InterPro" id="IPR036812">
    <property type="entry name" value="NAD(P)_OxRdtase_dom_sf"/>
</dbReference>
<keyword evidence="1" id="KW-0560">Oxidoreductase</keyword>
<proteinExistence type="predicted"/>
<dbReference type="EMBL" id="SACR01000002">
    <property type="protein sequence ID" value="RVU47541.1"/>
    <property type="molecule type" value="Genomic_DNA"/>
</dbReference>
<gene>
    <name evidence="3" type="ORF">EOE66_07350</name>
</gene>
<reference evidence="3 4" key="1">
    <citation type="submission" date="2019-01" db="EMBL/GenBank/DDBJ databases">
        <authorList>
            <person name="Chen W.-M."/>
        </authorList>
    </citation>
    <scope>NUCLEOTIDE SEQUENCE [LARGE SCALE GENOMIC DNA]</scope>
    <source>
        <strain evidence="3 4">KYPY4</strain>
    </source>
</reference>
<dbReference type="AlphaFoldDB" id="A0A437RL65"/>
<dbReference type="SUPFAM" id="SSF51430">
    <property type="entry name" value="NAD(P)-linked oxidoreductase"/>
    <property type="match status" value="1"/>
</dbReference>
<dbReference type="PANTHER" id="PTHR43625">
    <property type="entry name" value="AFLATOXIN B1 ALDEHYDE REDUCTASE"/>
    <property type="match status" value="1"/>
</dbReference>
<evidence type="ECO:0000256" key="1">
    <source>
        <dbReference type="ARBA" id="ARBA00023002"/>
    </source>
</evidence>
<dbReference type="GO" id="GO:0016491">
    <property type="term" value="F:oxidoreductase activity"/>
    <property type="evidence" value="ECO:0007669"/>
    <property type="project" value="UniProtKB-KW"/>
</dbReference>
<dbReference type="Gene3D" id="3.20.20.100">
    <property type="entry name" value="NADP-dependent oxidoreductase domain"/>
    <property type="match status" value="1"/>
</dbReference>
<evidence type="ECO:0000313" key="4">
    <source>
        <dbReference type="Proteomes" id="UP000285575"/>
    </source>
</evidence>
<sequence length="336" mass="35081">MKTRRIGPFEVAALGLGCMNLSHAYGTPPEPAAAEALLLQALDAGITLFDTAALYGFGANESLVGRVLQAHRSRIVLCSKGGMTGQPVGAGGALQRVIDGRPASIQRDCEDSLRRLGTEVIDVYYLHRWDKSVPIEDSVGAMARLVEQGKVRALGLSEVGAATLKRAQAVHPIAALQTEYSLWTRNPEIAVLQACADSGTAFVAFSPVGRGFLCGAPLDAAAFAPKDIRRAMPRFEPAHAAANAALLPALAGLAAQAGCTPAQLALAWLLARGEHVIPIPGTTQAAHLQENLGALALTVPPAVMAALDALFAPGRISGARYNAQNEAEVDTERFAA</sequence>
<dbReference type="Proteomes" id="UP000285575">
    <property type="component" value="Unassembled WGS sequence"/>
</dbReference>
<accession>A0A437RL65</accession>
<keyword evidence="4" id="KW-1185">Reference proteome</keyword>
<dbReference type="InterPro" id="IPR023210">
    <property type="entry name" value="NADP_OxRdtase_dom"/>
</dbReference>
<dbReference type="Pfam" id="PF00248">
    <property type="entry name" value="Aldo_ket_red"/>
    <property type="match status" value="1"/>
</dbReference>
<feature type="domain" description="NADP-dependent oxidoreductase" evidence="2">
    <location>
        <begin position="14"/>
        <end position="310"/>
    </location>
</feature>
<dbReference type="GO" id="GO:0005737">
    <property type="term" value="C:cytoplasm"/>
    <property type="evidence" value="ECO:0007669"/>
    <property type="project" value="TreeGrafter"/>
</dbReference>
<name>A0A437RL65_9BURK</name>